<gene>
    <name evidence="1" type="ORF">CPUR_07091</name>
</gene>
<evidence type="ECO:0000313" key="2">
    <source>
        <dbReference type="Proteomes" id="UP000016801"/>
    </source>
</evidence>
<reference evidence="1 2" key="1">
    <citation type="journal article" date="2013" name="PLoS Genet.">
        <title>Plant-symbiotic fungi as chemical engineers: Multi-genome analysis of the Clavicipitaceae reveals dynamics of alkaloid loci.</title>
        <authorList>
            <person name="Schardl C.L."/>
            <person name="Young C.A."/>
            <person name="Hesse U."/>
            <person name="Amyotte S.G."/>
            <person name="Andreeva K."/>
            <person name="Calie P.J."/>
            <person name="Fleetwood D.J."/>
            <person name="Haws D.C."/>
            <person name="Moore N."/>
            <person name="Oeser B."/>
            <person name="Panaccione D.G."/>
            <person name="Schweri K.K."/>
            <person name="Voisey C.R."/>
            <person name="Farman M.L."/>
            <person name="Jaromczyk J.W."/>
            <person name="Roe B.A."/>
            <person name="O'Sullivan D.M."/>
            <person name="Scott B."/>
            <person name="Tudzynski P."/>
            <person name="An Z."/>
            <person name="Arnaoudova E.G."/>
            <person name="Bullock C.T."/>
            <person name="Charlton N.D."/>
            <person name="Chen L."/>
            <person name="Cox M."/>
            <person name="Dinkins R.D."/>
            <person name="Florea S."/>
            <person name="Glenn A.E."/>
            <person name="Gordon A."/>
            <person name="Gueldener U."/>
            <person name="Harris D.R."/>
            <person name="Hollin W."/>
            <person name="Jaromczyk J."/>
            <person name="Johnson R.D."/>
            <person name="Khan A.K."/>
            <person name="Leistner E."/>
            <person name="Leuchtmann A."/>
            <person name="Li C."/>
            <person name="Liu J."/>
            <person name="Liu J."/>
            <person name="Liu M."/>
            <person name="Mace W."/>
            <person name="Machado C."/>
            <person name="Nagabhyru P."/>
            <person name="Pan J."/>
            <person name="Schmid J."/>
            <person name="Sugawara K."/>
            <person name="Steiner U."/>
            <person name="Takach J.E."/>
            <person name="Tanaka E."/>
            <person name="Webb J.S."/>
            <person name="Wilson E.V."/>
            <person name="Wiseman J.L."/>
            <person name="Yoshida R."/>
            <person name="Zeng Z."/>
        </authorList>
    </citation>
    <scope>NUCLEOTIDE SEQUENCE [LARGE SCALE GENOMIC DNA]</scope>
    <source>
        <strain evidence="1 2">20.1</strain>
    </source>
</reference>
<dbReference type="HOGENOM" id="CLU_010622_1_0_1"/>
<dbReference type="SUPFAM" id="SSF52047">
    <property type="entry name" value="RNI-like"/>
    <property type="match status" value="1"/>
</dbReference>
<dbReference type="AlphaFoldDB" id="M1VXK2"/>
<dbReference type="InterPro" id="IPR011990">
    <property type="entry name" value="TPR-like_helical_dom_sf"/>
</dbReference>
<dbReference type="STRING" id="1111077.M1VXK2"/>
<organism evidence="1 2">
    <name type="scientific">Claviceps purpurea (strain 20.1)</name>
    <name type="common">Ergot fungus</name>
    <name type="synonym">Sphacelia segetum</name>
    <dbReference type="NCBI Taxonomy" id="1111077"/>
    <lineage>
        <taxon>Eukaryota</taxon>
        <taxon>Fungi</taxon>
        <taxon>Dikarya</taxon>
        <taxon>Ascomycota</taxon>
        <taxon>Pezizomycotina</taxon>
        <taxon>Sordariomycetes</taxon>
        <taxon>Hypocreomycetidae</taxon>
        <taxon>Hypocreales</taxon>
        <taxon>Clavicipitaceae</taxon>
        <taxon>Claviceps</taxon>
    </lineage>
</organism>
<comment type="caution">
    <text evidence="1">The sequence shown here is derived from an EMBL/GenBank/DDBJ whole genome shotgun (WGS) entry which is preliminary data.</text>
</comment>
<dbReference type="VEuPathDB" id="FungiDB:CPUR_07091"/>
<accession>M1VXK2</accession>
<dbReference type="SUPFAM" id="SSF48452">
    <property type="entry name" value="TPR-like"/>
    <property type="match status" value="1"/>
</dbReference>
<dbReference type="OrthoDB" id="2254954at2759"/>
<name>M1VXK2_CLAP2</name>
<dbReference type="eggNOG" id="ENOG502S69X">
    <property type="taxonomic scope" value="Eukaryota"/>
</dbReference>
<sequence length="583" mass="67165">MADLIESGRHSYAAKRYRQASQFFSRALDFQAITFEALGLIDEAMKNGEWMLELAPQLPDGYLRVGRIARLQKKYEYAWKIYTTGIEVYKQTDAGSSAKLQKLYDARKPLHRYSLKRNPLCLPAEIVTQIFSYLHFREIIPLWRDITFKKHETQMPRLDLLRKMLLWAGDGGARKIVIPSGMNITQPALTLLLEASPRLEYLKLDWLRGNLAFPSNQNTWDRLMHAFISGSEKTFFHRPAEPPGGFAQMFLQSAASNLEHLTLKPIPLEWYNSVPSIPLLPKLKNLRLHGWQDEGTPLPIYPLSIASPRLEQLCIAAIRNFDPDPVAFRRKESEDIWPHLKVLMYKPDGPNGPDSCEIRTHSTLRYLASLNRGNSLQHIQFEFDWPPRSKPLPDIFGDSPDQLTNSDIFQHAQFQNLRSLRSEKMWISPDRARTLLSNAIKNKKLTSFDIVFPMEEMNERLTADASVRHLKGYDWLCGNPTIHTLGCQDFLFSFNPEDEEGRLLPQFLATFPNLRTLTINSEHYGPAQFAKLVKAILKVTHLKVICTESLGEKELDELEELARSKGTEIQWDCEPRPWPFPLE</sequence>
<dbReference type="Gene3D" id="1.25.40.10">
    <property type="entry name" value="Tetratricopeptide repeat domain"/>
    <property type="match status" value="1"/>
</dbReference>
<dbReference type="EMBL" id="CAGA01000052">
    <property type="protein sequence ID" value="CCE33167.1"/>
    <property type="molecule type" value="Genomic_DNA"/>
</dbReference>
<evidence type="ECO:0000313" key="1">
    <source>
        <dbReference type="EMBL" id="CCE33167.1"/>
    </source>
</evidence>
<keyword evidence="2" id="KW-1185">Reference proteome</keyword>
<proteinExistence type="predicted"/>
<protein>
    <submittedName>
        <fullName evidence="1">Uncharacterized protein</fullName>
    </submittedName>
</protein>
<dbReference type="Proteomes" id="UP000016801">
    <property type="component" value="Unassembled WGS sequence"/>
</dbReference>